<comment type="caution">
    <text evidence="6">The sequence shown here is derived from an EMBL/GenBank/DDBJ whole genome shotgun (WGS) entry which is preliminary data.</text>
</comment>
<keyword evidence="7" id="KW-1185">Reference proteome</keyword>
<dbReference type="EMBL" id="JAAFYZ010000366">
    <property type="protein sequence ID" value="MBS2554399.1"/>
    <property type="molecule type" value="Genomic_DNA"/>
</dbReference>
<gene>
    <name evidence="6" type="ORF">KGQ19_46850</name>
</gene>
<keyword evidence="3 6" id="KW-0418">Kinase</keyword>
<protein>
    <submittedName>
        <fullName evidence="6">Protein kinase</fullName>
    </submittedName>
</protein>
<evidence type="ECO:0000256" key="3">
    <source>
        <dbReference type="ARBA" id="ARBA00022777"/>
    </source>
</evidence>
<name>A0ABS5L8E8_9ACTN</name>
<proteinExistence type="predicted"/>
<evidence type="ECO:0000256" key="4">
    <source>
        <dbReference type="ARBA" id="ARBA00022840"/>
    </source>
</evidence>
<evidence type="ECO:0000313" key="6">
    <source>
        <dbReference type="EMBL" id="MBS2554399.1"/>
    </source>
</evidence>
<dbReference type="Proteomes" id="UP000730482">
    <property type="component" value="Unassembled WGS sequence"/>
</dbReference>
<dbReference type="RefSeq" id="WP_212021811.1">
    <property type="nucleotide sequence ID" value="NZ_JAAFYZ010000366.1"/>
</dbReference>
<dbReference type="PANTHER" id="PTHR43289">
    <property type="entry name" value="MITOGEN-ACTIVATED PROTEIN KINASE KINASE KINASE 20-RELATED"/>
    <property type="match status" value="1"/>
</dbReference>
<organism evidence="6 7">
    <name type="scientific">Catenulispora pinistramenti</name>
    <dbReference type="NCBI Taxonomy" id="2705254"/>
    <lineage>
        <taxon>Bacteria</taxon>
        <taxon>Bacillati</taxon>
        <taxon>Actinomycetota</taxon>
        <taxon>Actinomycetes</taxon>
        <taxon>Catenulisporales</taxon>
        <taxon>Catenulisporaceae</taxon>
        <taxon>Catenulispora</taxon>
    </lineage>
</organism>
<dbReference type="InterPro" id="IPR011009">
    <property type="entry name" value="Kinase-like_dom_sf"/>
</dbReference>
<evidence type="ECO:0000259" key="5">
    <source>
        <dbReference type="PROSITE" id="PS50011"/>
    </source>
</evidence>
<dbReference type="Gene3D" id="1.10.510.10">
    <property type="entry name" value="Transferase(Phosphotransferase) domain 1"/>
    <property type="match status" value="1"/>
</dbReference>
<keyword evidence="2" id="KW-0547">Nucleotide-binding</keyword>
<reference evidence="6 7" key="1">
    <citation type="submission" date="2020-02" db="EMBL/GenBank/DDBJ databases">
        <title>Acidophilic actinobacteria isolated from forest soil.</title>
        <authorList>
            <person name="Golinska P."/>
        </authorList>
    </citation>
    <scope>NUCLEOTIDE SEQUENCE [LARGE SCALE GENOMIC DNA]</scope>
    <source>
        <strain evidence="6 7">NL8</strain>
    </source>
</reference>
<evidence type="ECO:0000256" key="1">
    <source>
        <dbReference type="ARBA" id="ARBA00022679"/>
    </source>
</evidence>
<dbReference type="PROSITE" id="PS50011">
    <property type="entry name" value="PROTEIN_KINASE_DOM"/>
    <property type="match status" value="1"/>
</dbReference>
<feature type="non-terminal residue" evidence="6">
    <location>
        <position position="321"/>
    </location>
</feature>
<evidence type="ECO:0000256" key="2">
    <source>
        <dbReference type="ARBA" id="ARBA00022741"/>
    </source>
</evidence>
<keyword evidence="1" id="KW-0808">Transferase</keyword>
<dbReference type="GO" id="GO:0016301">
    <property type="term" value="F:kinase activity"/>
    <property type="evidence" value="ECO:0007669"/>
    <property type="project" value="UniProtKB-KW"/>
</dbReference>
<evidence type="ECO:0000313" key="7">
    <source>
        <dbReference type="Proteomes" id="UP000730482"/>
    </source>
</evidence>
<dbReference type="PANTHER" id="PTHR43289:SF34">
    <property type="entry name" value="SERINE_THREONINE-PROTEIN KINASE YBDM-RELATED"/>
    <property type="match status" value="1"/>
</dbReference>
<dbReference type="Pfam" id="PF00069">
    <property type="entry name" value="Pkinase"/>
    <property type="match status" value="1"/>
</dbReference>
<dbReference type="SUPFAM" id="SSF56112">
    <property type="entry name" value="Protein kinase-like (PK-like)"/>
    <property type="match status" value="1"/>
</dbReference>
<sequence>MGPLTEGDPGRVGPYATMGRLGVGALGVLYAGRSDDGRVAAVRALRPELLADESVKARLAADIAAARTVSSPHAAPVLGADLEAATPWLAAGFVGGVTLAQAVADHGPLPEPALLTLAAGIAEALAAVHTAGVMHGDLRPGTVLLTAEGPCVVDYALAGAFDGVAEIGVAGFLAPEQARRRTPTSAGFQSPEQTKARAVTPAADMFALGSTLFFATMGRAPFGEGTADEVKLRVAKSSPVLGKLPAALSELIRGCFQKDPNSRAQPQQVLEYVQRRAPIPLGSRWLPPEVAADVRAAAEALGGGAAVTAVGITVGATAVGG</sequence>
<keyword evidence="4" id="KW-0067">ATP-binding</keyword>
<dbReference type="InterPro" id="IPR000719">
    <property type="entry name" value="Prot_kinase_dom"/>
</dbReference>
<accession>A0ABS5L8E8</accession>
<dbReference type="Gene3D" id="3.30.200.20">
    <property type="entry name" value="Phosphorylase Kinase, domain 1"/>
    <property type="match status" value="1"/>
</dbReference>
<feature type="domain" description="Protein kinase" evidence="5">
    <location>
        <begin position="15"/>
        <end position="286"/>
    </location>
</feature>